<dbReference type="AlphaFoldDB" id="A0A249K9L5"/>
<proteinExistence type="predicted"/>
<evidence type="ECO:0000259" key="3">
    <source>
        <dbReference type="Pfam" id="PF10370"/>
    </source>
</evidence>
<dbReference type="Proteomes" id="UP000217171">
    <property type="component" value="Chromosome"/>
</dbReference>
<evidence type="ECO:0000313" key="5">
    <source>
        <dbReference type="Proteomes" id="UP000217171"/>
    </source>
</evidence>
<dbReference type="FunFam" id="3.90.850.10:FF:000002">
    <property type="entry name" value="2-hydroxyhepta-2,4-diene-1,7-dioate isomerase"/>
    <property type="match status" value="1"/>
</dbReference>
<evidence type="ECO:0000313" key="4">
    <source>
        <dbReference type="EMBL" id="ASY13490.1"/>
    </source>
</evidence>
<gene>
    <name evidence="4" type="ORF">B1s21160_04045</name>
</gene>
<dbReference type="InterPro" id="IPR018833">
    <property type="entry name" value="Rv2993c-like_N"/>
</dbReference>
<dbReference type="OrthoDB" id="9805307at2"/>
<evidence type="ECO:0000259" key="2">
    <source>
        <dbReference type="Pfam" id="PF01557"/>
    </source>
</evidence>
<dbReference type="GO" id="GO:0016853">
    <property type="term" value="F:isomerase activity"/>
    <property type="evidence" value="ECO:0007669"/>
    <property type="project" value="UniProtKB-KW"/>
</dbReference>
<protein>
    <submittedName>
        <fullName evidence="4">2-hydroxyhepta-2,4-diene-1,7-dioate isomerase</fullName>
    </submittedName>
</protein>
<dbReference type="InterPro" id="IPR011234">
    <property type="entry name" value="Fumarylacetoacetase-like_C"/>
</dbReference>
<dbReference type="RefSeq" id="WP_041887534.1">
    <property type="nucleotide sequence ID" value="NZ_CP016771.1"/>
</dbReference>
<dbReference type="Gene3D" id="2.30.30.370">
    <property type="entry name" value="FAH"/>
    <property type="match status" value="1"/>
</dbReference>
<dbReference type="SUPFAM" id="SSF56529">
    <property type="entry name" value="FAH"/>
    <property type="match status" value="1"/>
</dbReference>
<dbReference type="PANTHER" id="PTHR11820">
    <property type="entry name" value="ACYLPYRUVASE"/>
    <property type="match status" value="1"/>
</dbReference>
<dbReference type="Pfam" id="PF01557">
    <property type="entry name" value="FAA_hydrolase"/>
    <property type="match status" value="1"/>
</dbReference>
<dbReference type="EMBL" id="CP016771">
    <property type="protein sequence ID" value="ASY13490.1"/>
    <property type="molecule type" value="Genomic_DNA"/>
</dbReference>
<dbReference type="PANTHER" id="PTHR11820:SF7">
    <property type="entry name" value="ACYLPYRUVASE FAHD1, MITOCHONDRIAL"/>
    <property type="match status" value="1"/>
</dbReference>
<dbReference type="Gene3D" id="3.90.850.10">
    <property type="entry name" value="Fumarylacetoacetase-like, C-terminal domain"/>
    <property type="match status" value="1"/>
</dbReference>
<keyword evidence="4" id="KW-0413">Isomerase</keyword>
<dbReference type="InterPro" id="IPR036663">
    <property type="entry name" value="Fumarylacetoacetase_C_sf"/>
</dbReference>
<organism evidence="4 5">
    <name type="scientific">Candidatus Nanopelagicus hibericus</name>
    <dbReference type="NCBI Taxonomy" id="1884915"/>
    <lineage>
        <taxon>Bacteria</taxon>
        <taxon>Bacillati</taxon>
        <taxon>Actinomycetota</taxon>
        <taxon>Actinomycetes</taxon>
        <taxon>Candidatus Nanopelagicales</taxon>
        <taxon>Candidatus Nanopelagicaceae</taxon>
        <taxon>Candidatus Nanopelagicus</taxon>
    </lineage>
</organism>
<name>A0A249K9L5_9ACTN</name>
<dbReference type="GO" id="GO:0046872">
    <property type="term" value="F:metal ion binding"/>
    <property type="evidence" value="ECO:0007669"/>
    <property type="project" value="UniProtKB-KW"/>
</dbReference>
<sequence length="263" mass="28379">MRIVRFTAPVEIGVGSDPLFGVLNDKDSILVLRGDPIYSGIIPQDKSLKLSDVKLLAPVLPRSKVVCIGKNYADHAAEMDSVVPSEPIIFIKPNTSVIGPNEVIIWPKMSERVDHEAELAVVIGRICKEVPAAKYKDVIFGYTLANDVTARDLQKKDGQWSRAKGFDTFCPLGPWIETEFEPKDQKISATLNGQVKQSAILSAMIFKIPQIIEFVSNVMTLLPGDVILTGTPAGIGAMPAGATISVAIDGLGTLTNKVSARVQ</sequence>
<feature type="domain" description="Fumarylacetoacetase-like C-terminal" evidence="2">
    <location>
        <begin position="64"/>
        <end position="258"/>
    </location>
</feature>
<feature type="domain" description="Rv2993c-like N-terminal" evidence="3">
    <location>
        <begin position="1"/>
        <end position="58"/>
    </location>
</feature>
<accession>A0A249K9L5</accession>
<reference evidence="4 5" key="1">
    <citation type="submission" date="2016-07" db="EMBL/GenBank/DDBJ databases">
        <title>High microdiversification within the ubiquitous acI lineage of Actinobacteria.</title>
        <authorList>
            <person name="Neuenschwander S.M."/>
            <person name="Salcher M."/>
            <person name="Ghai R."/>
            <person name="Pernthaler J."/>
        </authorList>
    </citation>
    <scope>NUCLEOTIDE SEQUENCE [LARGE SCALE GENOMIC DNA]</scope>
    <source>
        <strain evidence="4">MMS-21-160</strain>
    </source>
</reference>
<dbReference type="Pfam" id="PF10370">
    <property type="entry name" value="Rv2993c-like_N"/>
    <property type="match status" value="1"/>
</dbReference>
<dbReference type="GO" id="GO:0019752">
    <property type="term" value="P:carboxylic acid metabolic process"/>
    <property type="evidence" value="ECO:0007669"/>
    <property type="project" value="UniProtKB-ARBA"/>
</dbReference>
<keyword evidence="1" id="KW-0479">Metal-binding</keyword>
<dbReference type="GO" id="GO:0018773">
    <property type="term" value="F:acetylpyruvate hydrolase activity"/>
    <property type="evidence" value="ECO:0007669"/>
    <property type="project" value="TreeGrafter"/>
</dbReference>
<dbReference type="KEGG" id="nhi:B1s21160_04045"/>
<keyword evidence="5" id="KW-1185">Reference proteome</keyword>
<evidence type="ECO:0000256" key="1">
    <source>
        <dbReference type="ARBA" id="ARBA00022723"/>
    </source>
</evidence>